<dbReference type="Proteomes" id="UP000765003">
    <property type="component" value="Unassembled WGS sequence"/>
</dbReference>
<proteinExistence type="predicted"/>
<keyword evidence="3" id="KW-1185">Reference proteome</keyword>
<feature type="signal peptide" evidence="1">
    <location>
        <begin position="1"/>
        <end position="22"/>
    </location>
</feature>
<dbReference type="PROSITE" id="PS51257">
    <property type="entry name" value="PROKAR_LIPOPROTEIN"/>
    <property type="match status" value="1"/>
</dbReference>
<reference evidence="2" key="1">
    <citation type="submission" date="2021-02" db="EMBL/GenBank/DDBJ databases">
        <title>Activity-based single-cell genomes from oceanic crustal fluid captures similar information to metagenomic and metatranscriptomic surveys with orders of magnitude less sampling.</title>
        <authorList>
            <person name="D'Angelo T.S."/>
            <person name="Orcutt B.N."/>
        </authorList>
    </citation>
    <scope>NUCLEOTIDE SEQUENCE [LARGE SCALE GENOMIC DNA]</scope>
    <source>
        <strain evidence="2">AH-315-E05</strain>
    </source>
</reference>
<accession>A0ABS3AVS1</accession>
<feature type="chain" id="PRO_5046227985" evidence="1">
    <location>
        <begin position="23"/>
        <end position="357"/>
    </location>
</feature>
<evidence type="ECO:0000256" key="1">
    <source>
        <dbReference type="SAM" id="SignalP"/>
    </source>
</evidence>
<evidence type="ECO:0000313" key="3">
    <source>
        <dbReference type="Proteomes" id="UP000765003"/>
    </source>
</evidence>
<gene>
    <name evidence="2" type="ORF">JYT19_00240</name>
</gene>
<keyword evidence="1" id="KW-0732">Signal</keyword>
<protein>
    <submittedName>
        <fullName evidence="2">Uncharacterized protein</fullName>
    </submittedName>
</protein>
<sequence length="357" mass="38421">MEKIIVALFSMLLLSSCWLVQSEACPVEESSDCEEGQVYSFGPSGNSYNVGMWSFSAEPNTLTNEVKVSISSCPKANLAVPVDYRFQSQTSGQIYSGTVAYPKSSLVTPLKVTLLNNLQYVSSKKITACLHKGSSNINANDYVVMKSKTELLTSDFNTAPTSNKACYRLDLAASSSPSIGSSGWLYTLANELQESLDCVENSIKAIKGEISEKIGETLQEYVEDPCKACQVVSEAILDYEKCTELVGNLAPKLCEAGIATANLEGYSASIASAFCSGASWLGGWGTYLSAKLLSGKSASAKICENKELIAEFLAQYKVGADCMCQMFIKSPKCAQTTVNPECKDLWVNAVDTKSSNE</sequence>
<evidence type="ECO:0000313" key="2">
    <source>
        <dbReference type="EMBL" id="MBN4077319.1"/>
    </source>
</evidence>
<comment type="caution">
    <text evidence="2">The sequence shown here is derived from an EMBL/GenBank/DDBJ whole genome shotgun (WGS) entry which is preliminary data.</text>
</comment>
<name>A0ABS3AVS1_9FIRM</name>
<dbReference type="EMBL" id="JAFITA010000002">
    <property type="protein sequence ID" value="MBN4077319.1"/>
    <property type="molecule type" value="Genomic_DNA"/>
</dbReference>
<organism evidence="2 3">
    <name type="scientific">Sulfobacillus acidophilus</name>
    <dbReference type="NCBI Taxonomy" id="53633"/>
    <lineage>
        <taxon>Bacteria</taxon>
        <taxon>Bacillati</taxon>
        <taxon>Bacillota</taxon>
        <taxon>Clostridia</taxon>
        <taxon>Eubacteriales</taxon>
        <taxon>Clostridiales Family XVII. Incertae Sedis</taxon>
        <taxon>Sulfobacillus</taxon>
    </lineage>
</organism>